<feature type="transmembrane region" description="Helical" evidence="8">
    <location>
        <begin position="270"/>
        <end position="290"/>
    </location>
</feature>
<feature type="transmembrane region" description="Helical" evidence="8">
    <location>
        <begin position="365"/>
        <end position="384"/>
    </location>
</feature>
<feature type="transmembrane region" description="Helical" evidence="8">
    <location>
        <begin position="441"/>
        <end position="460"/>
    </location>
</feature>
<evidence type="ECO:0008006" key="11">
    <source>
        <dbReference type="Google" id="ProtNLM"/>
    </source>
</evidence>
<keyword evidence="6" id="KW-0406">Ion transport</keyword>
<comment type="similarity">
    <text evidence="2">Belongs to the major facilitator superfamily.</text>
</comment>
<gene>
    <name evidence="9" type="ORF">PPNO1_LOCUS7865</name>
</gene>
<dbReference type="EMBL" id="CALLCH030000017">
    <property type="protein sequence ID" value="CAI4218272.1"/>
    <property type="molecule type" value="Genomic_DNA"/>
</dbReference>
<protein>
    <recommendedName>
        <fullName evidence="11">Siderophore iron transporter 1</fullName>
    </recommendedName>
</protein>
<organism evidence="9 10">
    <name type="scientific">Parascedosporium putredinis</name>
    <dbReference type="NCBI Taxonomy" id="1442378"/>
    <lineage>
        <taxon>Eukaryota</taxon>
        <taxon>Fungi</taxon>
        <taxon>Dikarya</taxon>
        <taxon>Ascomycota</taxon>
        <taxon>Pezizomycotina</taxon>
        <taxon>Sordariomycetes</taxon>
        <taxon>Hypocreomycetidae</taxon>
        <taxon>Microascales</taxon>
        <taxon>Microascaceae</taxon>
        <taxon>Parascedosporium</taxon>
    </lineage>
</organism>
<dbReference type="SUPFAM" id="SSF103473">
    <property type="entry name" value="MFS general substrate transporter"/>
    <property type="match status" value="1"/>
</dbReference>
<dbReference type="Proteomes" id="UP000838763">
    <property type="component" value="Unassembled WGS sequence"/>
</dbReference>
<evidence type="ECO:0000256" key="6">
    <source>
        <dbReference type="ARBA" id="ARBA00023065"/>
    </source>
</evidence>
<comment type="subcellular location">
    <subcellularLocation>
        <location evidence="1">Endomembrane system</location>
        <topology evidence="1">Multi-pass membrane protein</topology>
    </subcellularLocation>
</comment>
<dbReference type="GO" id="GO:0005774">
    <property type="term" value="C:vacuolar membrane"/>
    <property type="evidence" value="ECO:0007669"/>
    <property type="project" value="TreeGrafter"/>
</dbReference>
<keyword evidence="10" id="KW-1185">Reference proteome</keyword>
<comment type="caution">
    <text evidence="9">The sequence shown here is derived from an EMBL/GenBank/DDBJ whole genome shotgun (WGS) entry which is preliminary data.</text>
</comment>
<feature type="transmembrane region" description="Helical" evidence="8">
    <location>
        <begin position="533"/>
        <end position="554"/>
    </location>
</feature>
<evidence type="ECO:0000256" key="4">
    <source>
        <dbReference type="ARBA" id="ARBA00022692"/>
    </source>
</evidence>
<feature type="transmembrane region" description="Helical" evidence="8">
    <location>
        <begin position="466"/>
        <end position="483"/>
    </location>
</feature>
<dbReference type="GO" id="GO:0005886">
    <property type="term" value="C:plasma membrane"/>
    <property type="evidence" value="ECO:0007669"/>
    <property type="project" value="TreeGrafter"/>
</dbReference>
<keyword evidence="3" id="KW-0813">Transport</keyword>
<reference evidence="9" key="1">
    <citation type="submission" date="2022-11" db="EMBL/GenBank/DDBJ databases">
        <authorList>
            <person name="Scott C."/>
            <person name="Bruce N."/>
        </authorList>
    </citation>
    <scope>NUCLEOTIDE SEQUENCE</scope>
</reference>
<proteinExistence type="inferred from homology"/>
<evidence type="ECO:0000313" key="9">
    <source>
        <dbReference type="EMBL" id="CAI4218272.1"/>
    </source>
</evidence>
<dbReference type="GO" id="GO:0005768">
    <property type="term" value="C:endosome"/>
    <property type="evidence" value="ECO:0007669"/>
    <property type="project" value="TreeGrafter"/>
</dbReference>
<feature type="transmembrane region" description="Helical" evidence="8">
    <location>
        <begin position="495"/>
        <end position="513"/>
    </location>
</feature>
<dbReference type="FunFam" id="1.20.1250.20:FF:000197">
    <property type="entry name" value="Siderophore iron transporter 1"/>
    <property type="match status" value="1"/>
</dbReference>
<evidence type="ECO:0000256" key="7">
    <source>
        <dbReference type="ARBA" id="ARBA00023136"/>
    </source>
</evidence>
<feature type="transmembrane region" description="Helical" evidence="8">
    <location>
        <begin position="608"/>
        <end position="627"/>
    </location>
</feature>
<evidence type="ECO:0000256" key="5">
    <source>
        <dbReference type="ARBA" id="ARBA00022989"/>
    </source>
</evidence>
<evidence type="ECO:0000256" key="3">
    <source>
        <dbReference type="ARBA" id="ARBA00022448"/>
    </source>
</evidence>
<evidence type="ECO:0000256" key="2">
    <source>
        <dbReference type="ARBA" id="ARBA00008335"/>
    </source>
</evidence>
<dbReference type="OrthoDB" id="4088837at2759"/>
<feature type="transmembrane region" description="Helical" evidence="8">
    <location>
        <begin position="404"/>
        <end position="429"/>
    </location>
</feature>
<sequence length="661" mass="73123">MACFLPTAISDEKDDHHELLMANDTPGALCELVPQSAWSALLQNMCVISMCHAPFWHISSHFGLAKCFIRSIILGSDKNKLRYRAQLSHRPCLRGHQVPGVLRMEAIHSVMTRWDRVFIFFGVFLIAYAYGLDGTLRYAYQPTATADFGKHSLNASINVIRAVIAAAAQPTSAKIADVFGRVELICASVVFYVVGTIVEASAKNIETFAGGSVIYQVGYTMIIFLVEVIIADITSTRSRLLFSYIPALPFIINTWVSGDISQAVLEATTWRWGIGMWTIIYTVCSLPLIISLSVVGRRAKNRGLLANHKSLYSQLGFSKFFVDLFWRLDVVGIILVIAVFALILVPLTLAGGFVSQSKWKSAEIIAPLVVGVCTIPAFVLWEFWCPHPLVPFRLMKNRAVWGPLGIACFLNFAWYLQGDYLYTVCVVAFDFSIKSATRITSFYSFFSVITGFILGFIVYYVRRLKIFIVFGTCLFMVAFGLLIRFRGDAHGSSRAGIIGAQIVLGIAGGMFPYPAQASLQAYLKHEHLAVMTGIYLALYNVGSALGNAVSGAIWTQVLPSQLSQNLAGINDTLAMEAYANPFEVAATYPVGTPERDAIIESYKHAQRILTIVGICLCAPLIFFAFTLRNPKLTDRQTLAENWESNMSSDDETPTEARRERA</sequence>
<evidence type="ECO:0000256" key="1">
    <source>
        <dbReference type="ARBA" id="ARBA00004127"/>
    </source>
</evidence>
<keyword evidence="7 8" id="KW-0472">Membrane</keyword>
<feature type="transmembrane region" description="Helical" evidence="8">
    <location>
        <begin position="240"/>
        <end position="258"/>
    </location>
</feature>
<dbReference type="PANTHER" id="PTHR23501">
    <property type="entry name" value="MAJOR FACILITATOR SUPERFAMILY"/>
    <property type="match status" value="1"/>
</dbReference>
<dbReference type="GO" id="GO:0015343">
    <property type="term" value="F:siderophore-iron transmembrane transporter activity"/>
    <property type="evidence" value="ECO:0007669"/>
    <property type="project" value="TreeGrafter"/>
</dbReference>
<dbReference type="PANTHER" id="PTHR23501:SF92">
    <property type="entry name" value="GLUTATHIONE EXCHANGER 1-RELATED"/>
    <property type="match status" value="1"/>
</dbReference>
<keyword evidence="4 8" id="KW-0812">Transmembrane</keyword>
<feature type="transmembrane region" description="Helical" evidence="8">
    <location>
        <begin position="114"/>
        <end position="132"/>
    </location>
</feature>
<keyword evidence="5 8" id="KW-1133">Transmembrane helix</keyword>
<name>A0A9P1H7P3_9PEZI</name>
<dbReference type="AlphaFoldDB" id="A0A9P1H7P3"/>
<dbReference type="Gene3D" id="1.20.1250.20">
    <property type="entry name" value="MFS general substrate transporter like domains"/>
    <property type="match status" value="2"/>
</dbReference>
<dbReference type="InterPro" id="IPR036259">
    <property type="entry name" value="MFS_trans_sf"/>
</dbReference>
<feature type="transmembrane region" description="Helical" evidence="8">
    <location>
        <begin position="334"/>
        <end position="353"/>
    </location>
</feature>
<feature type="transmembrane region" description="Helical" evidence="8">
    <location>
        <begin position="213"/>
        <end position="233"/>
    </location>
</feature>
<evidence type="ECO:0000313" key="10">
    <source>
        <dbReference type="Proteomes" id="UP000838763"/>
    </source>
</evidence>
<evidence type="ECO:0000256" key="8">
    <source>
        <dbReference type="SAM" id="Phobius"/>
    </source>
</evidence>
<accession>A0A9P1H7P3</accession>